<feature type="domain" description="C2H2-type" evidence="8">
    <location>
        <begin position="401"/>
        <end position="428"/>
    </location>
</feature>
<evidence type="ECO:0000313" key="9">
    <source>
        <dbReference type="EMBL" id="GCC30878.1"/>
    </source>
</evidence>
<dbReference type="Gene3D" id="3.30.160.60">
    <property type="entry name" value="Classic Zinc Finger"/>
    <property type="match status" value="7"/>
</dbReference>
<evidence type="ECO:0000256" key="3">
    <source>
        <dbReference type="ARBA" id="ARBA00022771"/>
    </source>
</evidence>
<organism evidence="9 10">
    <name type="scientific">Chiloscyllium punctatum</name>
    <name type="common">Brownbanded bambooshark</name>
    <name type="synonym">Hemiscyllium punctatum</name>
    <dbReference type="NCBI Taxonomy" id="137246"/>
    <lineage>
        <taxon>Eukaryota</taxon>
        <taxon>Metazoa</taxon>
        <taxon>Chordata</taxon>
        <taxon>Craniata</taxon>
        <taxon>Vertebrata</taxon>
        <taxon>Chondrichthyes</taxon>
        <taxon>Elasmobranchii</taxon>
        <taxon>Galeomorphii</taxon>
        <taxon>Galeoidea</taxon>
        <taxon>Orectolobiformes</taxon>
        <taxon>Hemiscylliidae</taxon>
        <taxon>Chiloscyllium</taxon>
    </lineage>
</organism>
<evidence type="ECO:0000256" key="7">
    <source>
        <dbReference type="SAM" id="MobiDB-lite"/>
    </source>
</evidence>
<feature type="domain" description="C2H2-type" evidence="8">
    <location>
        <begin position="543"/>
        <end position="570"/>
    </location>
</feature>
<dbReference type="PANTHER" id="PTHR24393:SF34">
    <property type="entry name" value="PR_SET DOMAIN 13"/>
    <property type="match status" value="1"/>
</dbReference>
<dbReference type="GO" id="GO:0001228">
    <property type="term" value="F:DNA-binding transcription activator activity, RNA polymerase II-specific"/>
    <property type="evidence" value="ECO:0007669"/>
    <property type="project" value="TreeGrafter"/>
</dbReference>
<evidence type="ECO:0000256" key="1">
    <source>
        <dbReference type="ARBA" id="ARBA00022723"/>
    </source>
</evidence>
<evidence type="ECO:0000256" key="6">
    <source>
        <dbReference type="PROSITE-ProRule" id="PRU00042"/>
    </source>
</evidence>
<proteinExistence type="predicted"/>
<dbReference type="PROSITE" id="PS00028">
    <property type="entry name" value="ZINC_FINGER_C2H2_1"/>
    <property type="match status" value="6"/>
</dbReference>
<dbReference type="FunFam" id="3.30.160.60:FF:000448">
    <property type="entry name" value="RE1-silencing transcription factor A"/>
    <property type="match status" value="1"/>
</dbReference>
<dbReference type="FunFam" id="3.30.160.60:FF:000100">
    <property type="entry name" value="Zinc finger 45-like"/>
    <property type="match status" value="1"/>
</dbReference>
<keyword evidence="5" id="KW-0539">Nucleus</keyword>
<feature type="compositionally biased region" description="Basic residues" evidence="7">
    <location>
        <begin position="230"/>
        <end position="240"/>
    </location>
</feature>
<dbReference type="GO" id="GO:0008270">
    <property type="term" value="F:zinc ion binding"/>
    <property type="evidence" value="ECO:0007669"/>
    <property type="project" value="UniProtKB-KW"/>
</dbReference>
<protein>
    <recommendedName>
        <fullName evidence="8">C2H2-type domain-containing protein</fullName>
    </recommendedName>
</protein>
<keyword evidence="1" id="KW-0479">Metal-binding</keyword>
<dbReference type="PANTHER" id="PTHR24393">
    <property type="entry name" value="ZINC FINGER PROTEIN"/>
    <property type="match status" value="1"/>
</dbReference>
<dbReference type="FunFam" id="3.30.160.60:FF:002904">
    <property type="entry name" value="Zgc:112977"/>
    <property type="match status" value="1"/>
</dbReference>
<dbReference type="InterPro" id="IPR036236">
    <property type="entry name" value="Znf_C2H2_sf"/>
</dbReference>
<evidence type="ECO:0000259" key="8">
    <source>
        <dbReference type="PROSITE" id="PS50157"/>
    </source>
</evidence>
<keyword evidence="4" id="KW-0862">Zinc</keyword>
<dbReference type="SUPFAM" id="SSF57667">
    <property type="entry name" value="beta-beta-alpha zinc fingers"/>
    <property type="match status" value="5"/>
</dbReference>
<dbReference type="EMBL" id="BEZZ01000330">
    <property type="protein sequence ID" value="GCC30878.1"/>
    <property type="molecule type" value="Genomic_DNA"/>
</dbReference>
<keyword evidence="3 6" id="KW-0863">Zinc-finger</keyword>
<evidence type="ECO:0000256" key="4">
    <source>
        <dbReference type="ARBA" id="ARBA00022833"/>
    </source>
</evidence>
<feature type="region of interest" description="Disordered" evidence="7">
    <location>
        <begin position="447"/>
        <end position="485"/>
    </location>
</feature>
<name>A0A401SKG8_CHIPU</name>
<comment type="caution">
    <text evidence="9">The sequence shown here is derived from an EMBL/GenBank/DDBJ whole genome shotgun (WGS) entry which is preliminary data.</text>
</comment>
<feature type="domain" description="C2H2-type" evidence="8">
    <location>
        <begin position="487"/>
        <end position="514"/>
    </location>
</feature>
<dbReference type="SMART" id="SM00355">
    <property type="entry name" value="ZnF_C2H2"/>
    <property type="match status" value="13"/>
</dbReference>
<gene>
    <name evidence="9" type="ORF">chiPu_0009332</name>
</gene>
<feature type="domain" description="C2H2-type" evidence="8">
    <location>
        <begin position="316"/>
        <end position="343"/>
    </location>
</feature>
<keyword evidence="10" id="KW-1185">Reference proteome</keyword>
<dbReference type="GO" id="GO:0005634">
    <property type="term" value="C:nucleus"/>
    <property type="evidence" value="ECO:0007669"/>
    <property type="project" value="TreeGrafter"/>
</dbReference>
<reference evidence="9 10" key="1">
    <citation type="journal article" date="2018" name="Nat. Ecol. Evol.">
        <title>Shark genomes provide insights into elasmobranch evolution and the origin of vertebrates.</title>
        <authorList>
            <person name="Hara Y"/>
            <person name="Yamaguchi K"/>
            <person name="Onimaru K"/>
            <person name="Kadota M"/>
            <person name="Koyanagi M"/>
            <person name="Keeley SD"/>
            <person name="Tatsumi K"/>
            <person name="Tanaka K"/>
            <person name="Motone F"/>
            <person name="Kageyama Y"/>
            <person name="Nozu R"/>
            <person name="Adachi N"/>
            <person name="Nishimura O"/>
            <person name="Nakagawa R"/>
            <person name="Tanegashima C"/>
            <person name="Kiyatake I"/>
            <person name="Matsumoto R"/>
            <person name="Murakumo K"/>
            <person name="Nishida K"/>
            <person name="Terakita A"/>
            <person name="Kuratani S"/>
            <person name="Sato K"/>
            <person name="Hyodo S Kuraku.S."/>
        </authorList>
    </citation>
    <scope>NUCLEOTIDE SEQUENCE [LARGE SCALE GENOMIC DNA]</scope>
</reference>
<dbReference type="InterPro" id="IPR013087">
    <property type="entry name" value="Znf_C2H2_type"/>
</dbReference>
<feature type="domain" description="C2H2-type" evidence="8">
    <location>
        <begin position="429"/>
        <end position="457"/>
    </location>
</feature>
<feature type="domain" description="C2H2-type" evidence="8">
    <location>
        <begin position="515"/>
        <end position="542"/>
    </location>
</feature>
<feature type="region of interest" description="Disordered" evidence="7">
    <location>
        <begin position="230"/>
        <end position="249"/>
    </location>
</feature>
<feature type="compositionally biased region" description="Basic and acidic residues" evidence="7">
    <location>
        <begin position="454"/>
        <end position="485"/>
    </location>
</feature>
<keyword evidence="2" id="KW-0677">Repeat</keyword>
<feature type="domain" description="C2H2-type" evidence="8">
    <location>
        <begin position="571"/>
        <end position="599"/>
    </location>
</feature>
<evidence type="ECO:0000256" key="5">
    <source>
        <dbReference type="ARBA" id="ARBA00023242"/>
    </source>
</evidence>
<dbReference type="PROSITE" id="PS50157">
    <property type="entry name" value="ZINC_FINGER_C2H2_2"/>
    <property type="match status" value="7"/>
</dbReference>
<dbReference type="GO" id="GO:0000978">
    <property type="term" value="F:RNA polymerase II cis-regulatory region sequence-specific DNA binding"/>
    <property type="evidence" value="ECO:0007669"/>
    <property type="project" value="TreeGrafter"/>
</dbReference>
<dbReference type="Proteomes" id="UP000287033">
    <property type="component" value="Unassembled WGS sequence"/>
</dbReference>
<dbReference type="STRING" id="137246.A0A401SKG8"/>
<dbReference type="OMA" id="MFLVEVY"/>
<dbReference type="OrthoDB" id="654211at2759"/>
<accession>A0A401SKG8</accession>
<sequence>MNEAKFVYQNIPPVTLHLSEETTTCSLCVRNMEDIENQFKDFVEIFLVEVYRCKICTFTSSLKVKMNSHVENLHKPKRNDQFSKKVMSTCHTEHDSSYSTDVEIDTESKVAEDIIVDNLERMSFLLPMYRMFHNISPVSCEMGLGGHNDNLHSADACEVSTLFEVESTPFQLDGPHSVVPGSIGTAVPEDDEEAQSEHLMSLGLCRISNSNKTHTMNMETNDDHIILKKQRHLSKKKRSENRHSNNAGNSQTGLKNKCYICKMCKLVFKSKDIYNLHLNCHDRGTGFKCMYCSSCMTEWTLMEQHLKGHNPKSLSYSCSVCKKGFTKRNDWKLHEVTHQQKPGLFYCSKCPSFYSSEHVRDMHSACHYEDVFKCTECDFTDEVWTKVYKHLCNHDNSIKPHGCTDCGKRFFRTVELKEHMARHNEARPFLCQFCGRTFKYRRQMNKHHRHVHQMAKEKRREHENDSTNKQHVKKEPQNKSKKPNKEFDCSICTRKCSSKLALQRHMGTHTGIKPFHCQHCDYKTRLKASLIQHMRVHTGEKPFKCTICQYASIDASSLRRHSRTHSTEKPYKCQLCTYSCIQKKSLDLHVRRHHTGETFGCHLCVYSSPDKQLLQKHLKKHQKEMEETLRSIQTSPRVEPFTTEHFVGACNILQTGKP</sequence>
<evidence type="ECO:0000313" key="10">
    <source>
        <dbReference type="Proteomes" id="UP000287033"/>
    </source>
</evidence>
<dbReference type="AlphaFoldDB" id="A0A401SKG8"/>
<dbReference type="Pfam" id="PF00096">
    <property type="entry name" value="zf-C2H2"/>
    <property type="match status" value="3"/>
</dbReference>
<evidence type="ECO:0000256" key="2">
    <source>
        <dbReference type="ARBA" id="ARBA00022737"/>
    </source>
</evidence>